<name>A0A846LJM7_9ACTN</name>
<gene>
    <name evidence="3" type="ORF">FB380_002183</name>
    <name evidence="2" type="ORF">GCM10011589_30030</name>
</gene>
<dbReference type="EMBL" id="JAAMPA010000001">
    <property type="protein sequence ID" value="NIH67737.1"/>
    <property type="molecule type" value="Genomic_DNA"/>
</dbReference>
<dbReference type="Proteomes" id="UP000648663">
    <property type="component" value="Unassembled WGS sequence"/>
</dbReference>
<sequence>MTGMDLSGIDLTTEVVRTERLLLRPFRADDVDPVLAACQSPDIARWIAAVSVPYTRADAAAWVTGEAPAMRREGTGLTVAIEAEGRFVGSAGVHRIGQHPMGPEVGYWIAPEARGNGYAAEAAHALAEWAIGLGAHRAYLVADVLNTGSRAVARRAGFTEEGVLRSYLAYRDGSRGDAALFSRLPGD</sequence>
<accession>A0A846LJM7</accession>
<dbReference type="Proteomes" id="UP000552836">
    <property type="component" value="Unassembled WGS sequence"/>
</dbReference>
<dbReference type="InterPro" id="IPR051908">
    <property type="entry name" value="Ribosomal_N-acetyltransferase"/>
</dbReference>
<dbReference type="GO" id="GO:0005737">
    <property type="term" value="C:cytoplasm"/>
    <property type="evidence" value="ECO:0007669"/>
    <property type="project" value="TreeGrafter"/>
</dbReference>
<organism evidence="3 4">
    <name type="scientific">Modestobacter marinus</name>
    <dbReference type="NCBI Taxonomy" id="477641"/>
    <lineage>
        <taxon>Bacteria</taxon>
        <taxon>Bacillati</taxon>
        <taxon>Actinomycetota</taxon>
        <taxon>Actinomycetes</taxon>
        <taxon>Geodermatophilales</taxon>
        <taxon>Geodermatophilaceae</taxon>
        <taxon>Modestobacter</taxon>
    </lineage>
</organism>
<evidence type="ECO:0000313" key="2">
    <source>
        <dbReference type="EMBL" id="GGL71694.1"/>
    </source>
</evidence>
<evidence type="ECO:0000313" key="4">
    <source>
        <dbReference type="Proteomes" id="UP000552836"/>
    </source>
</evidence>
<reference evidence="5" key="2">
    <citation type="journal article" date="2019" name="Int. J. Syst. Evol. Microbiol.">
        <title>The Global Catalogue of Microorganisms (GCM) 10K type strain sequencing project: providing services to taxonomists for standard genome sequencing and annotation.</title>
        <authorList>
            <consortium name="The Broad Institute Genomics Platform"/>
            <consortium name="The Broad Institute Genome Sequencing Center for Infectious Disease"/>
            <person name="Wu L."/>
            <person name="Ma J."/>
        </authorList>
    </citation>
    <scope>NUCLEOTIDE SEQUENCE [LARGE SCALE GENOMIC DNA]</scope>
    <source>
        <strain evidence="5">CGMCC 4.5581</strain>
    </source>
</reference>
<dbReference type="InterPro" id="IPR000182">
    <property type="entry name" value="GNAT_dom"/>
</dbReference>
<keyword evidence="3" id="KW-0808">Transferase</keyword>
<dbReference type="PROSITE" id="PS51186">
    <property type="entry name" value="GNAT"/>
    <property type="match status" value="1"/>
</dbReference>
<reference evidence="3 4" key="3">
    <citation type="submission" date="2020-02" db="EMBL/GenBank/DDBJ databases">
        <title>Sequencing the genomes of 1000 actinobacteria strains.</title>
        <authorList>
            <person name="Klenk H.-P."/>
        </authorList>
    </citation>
    <scope>NUCLEOTIDE SEQUENCE [LARGE SCALE GENOMIC DNA]</scope>
    <source>
        <strain evidence="3 4">DSM 45201</strain>
    </source>
</reference>
<evidence type="ECO:0000259" key="1">
    <source>
        <dbReference type="PROSITE" id="PS51186"/>
    </source>
</evidence>
<reference evidence="2" key="4">
    <citation type="submission" date="2024-05" db="EMBL/GenBank/DDBJ databases">
        <authorList>
            <person name="Sun Q."/>
            <person name="Zhou Y."/>
        </authorList>
    </citation>
    <scope>NUCLEOTIDE SEQUENCE</scope>
    <source>
        <strain evidence="2">CGMCC 4.5581</strain>
    </source>
</reference>
<dbReference type="GO" id="GO:1990189">
    <property type="term" value="F:protein N-terminal-serine acetyltransferase activity"/>
    <property type="evidence" value="ECO:0007669"/>
    <property type="project" value="TreeGrafter"/>
</dbReference>
<dbReference type="InterPro" id="IPR016181">
    <property type="entry name" value="Acyl_CoA_acyltransferase"/>
</dbReference>
<feature type="domain" description="N-acetyltransferase" evidence="1">
    <location>
        <begin position="21"/>
        <end position="177"/>
    </location>
</feature>
<protein>
    <submittedName>
        <fullName evidence="2 3">N-acetyltransferase</fullName>
    </submittedName>
</protein>
<dbReference type="PANTHER" id="PTHR43441">
    <property type="entry name" value="RIBOSOMAL-PROTEIN-SERINE ACETYLTRANSFERASE"/>
    <property type="match status" value="1"/>
</dbReference>
<keyword evidence="5" id="KW-1185">Reference proteome</keyword>
<dbReference type="SUPFAM" id="SSF55729">
    <property type="entry name" value="Acyl-CoA N-acyltransferases (Nat)"/>
    <property type="match status" value="1"/>
</dbReference>
<proteinExistence type="predicted"/>
<dbReference type="EMBL" id="BMMI01000005">
    <property type="protein sequence ID" value="GGL71694.1"/>
    <property type="molecule type" value="Genomic_DNA"/>
</dbReference>
<dbReference type="PANTHER" id="PTHR43441:SF10">
    <property type="entry name" value="ACETYLTRANSFERASE"/>
    <property type="match status" value="1"/>
</dbReference>
<comment type="caution">
    <text evidence="3">The sequence shown here is derived from an EMBL/GenBank/DDBJ whole genome shotgun (WGS) entry which is preliminary data.</text>
</comment>
<dbReference type="Gene3D" id="3.40.630.30">
    <property type="match status" value="1"/>
</dbReference>
<evidence type="ECO:0000313" key="3">
    <source>
        <dbReference type="EMBL" id="NIH67737.1"/>
    </source>
</evidence>
<reference evidence="2" key="1">
    <citation type="journal article" date="2014" name="Int. J. Syst. Evol. Microbiol.">
        <title>Complete genome of a new Firmicutes species belonging to the dominant human colonic microbiota ('Ruminococcus bicirculans') reveals two chromosomes and a selective capacity to utilize plant glucans.</title>
        <authorList>
            <consortium name="NISC Comparative Sequencing Program"/>
            <person name="Wegmann U."/>
            <person name="Louis P."/>
            <person name="Goesmann A."/>
            <person name="Henrissat B."/>
            <person name="Duncan S.H."/>
            <person name="Flint H.J."/>
        </authorList>
    </citation>
    <scope>NUCLEOTIDE SEQUENCE</scope>
    <source>
        <strain evidence="2">CGMCC 4.5581</strain>
    </source>
</reference>
<evidence type="ECO:0000313" key="5">
    <source>
        <dbReference type="Proteomes" id="UP000648663"/>
    </source>
</evidence>
<dbReference type="AlphaFoldDB" id="A0A846LJM7"/>
<dbReference type="GO" id="GO:0008999">
    <property type="term" value="F:protein-N-terminal-alanine acetyltransferase activity"/>
    <property type="evidence" value="ECO:0007669"/>
    <property type="project" value="TreeGrafter"/>
</dbReference>
<dbReference type="Pfam" id="PF13302">
    <property type="entry name" value="Acetyltransf_3"/>
    <property type="match status" value="1"/>
</dbReference>